<feature type="compositionally biased region" description="Basic residues" evidence="1">
    <location>
        <begin position="715"/>
        <end position="724"/>
    </location>
</feature>
<dbReference type="EMBL" id="JBDIMF010000007">
    <property type="protein sequence ID" value="MEN2787831.1"/>
    <property type="molecule type" value="Genomic_DNA"/>
</dbReference>
<feature type="region of interest" description="Disordered" evidence="1">
    <location>
        <begin position="1"/>
        <end position="26"/>
    </location>
</feature>
<name>A0ABU9XWB8_9SPHN</name>
<feature type="domain" description="AsmA" evidence="3">
    <location>
        <begin position="47"/>
        <end position="166"/>
    </location>
</feature>
<feature type="compositionally biased region" description="Basic and acidic residues" evidence="1">
    <location>
        <begin position="685"/>
        <end position="714"/>
    </location>
</feature>
<gene>
    <name evidence="4" type="ORF">ABC969_15560</name>
</gene>
<sequence>MAEIDTPVTTASASAPGPAAPASSTAPWHQRRYGKYTPLGWLKRIVLWLAIAIFVVWAILFITKGRFLKHAFESVAGKLMHREVTVGGDFQLYFAPFDIKLLAERISVSNPAWAQKRNLFEAARIDTRIAPLSLLFGRRRLHWLDLTDAAIDLEWNAAHDRNTWTFSETKGGKPFELPLIGRATVAGTTLRYLDSQLLLDTTLAFETIKSRATRIEDAVRFTGKGVVRGTPFRLTGALLSPNQTAARGANKLELRAFAGRNQIDMTGTLPSVAEIEDVPLAVTARGRNVAELLAILGVLTPDTRAYRLTAQLVKSGIDYKFTGLKGRFGDSDIAGRFTVRQSRPKVHIDAALTTRRLDIVDVAPFIGYNPDIVASRGAIAAAAATGAAPARVLPDAPLNVAAMKAFDADVTYRVGQLRSRSVPISNIALTLKLKDAVLTLSPLTMTMARGKVAADVVINTRRRPSLTSYDIRLAPTPMGVLLAGWGVEEAGTTGTVKARLKLVGRGDTVHDSLSTANGRIAIILPQGSFWARNIQLSELDVGTYAQRLFQGKLKEPVQINCGLIGFTVRNGIAAADPILIDTKKNVMIGRGGFSFKNEALDLAFRADSKKFSVFAGQSPVGINGYFSKPGISVVSEQLLARAGVGLGLSLVATPLAGILAFVDVGDAEGAACGPVLAGATAKAQRTKDGKPRDDVGRGTTAKAEDGKKTKDERKGQKKKFLGIF</sequence>
<dbReference type="PANTHER" id="PTHR30441:SF9">
    <property type="entry name" value="ASMA FAMILY PROTEIN YHJG"/>
    <property type="match status" value="1"/>
</dbReference>
<dbReference type="Pfam" id="PF05170">
    <property type="entry name" value="AsmA"/>
    <property type="match status" value="2"/>
</dbReference>
<protein>
    <submittedName>
        <fullName evidence="4">AsmA family protein</fullName>
    </submittedName>
</protein>
<dbReference type="InterPro" id="IPR052894">
    <property type="entry name" value="AsmA-related"/>
</dbReference>
<keyword evidence="5" id="KW-1185">Reference proteome</keyword>
<keyword evidence="2" id="KW-0812">Transmembrane</keyword>
<dbReference type="PANTHER" id="PTHR30441">
    <property type="entry name" value="DUF748 DOMAIN-CONTAINING PROTEIN"/>
    <property type="match status" value="1"/>
</dbReference>
<dbReference type="RefSeq" id="WP_345866059.1">
    <property type="nucleotide sequence ID" value="NZ_JBDIMF010000007.1"/>
</dbReference>
<accession>A0ABU9XWB8</accession>
<keyword evidence="2" id="KW-0472">Membrane</keyword>
<organism evidence="4 5">
    <name type="scientific">Sphingomonas qilianensis</name>
    <dbReference type="NCBI Taxonomy" id="1736690"/>
    <lineage>
        <taxon>Bacteria</taxon>
        <taxon>Pseudomonadati</taxon>
        <taxon>Pseudomonadota</taxon>
        <taxon>Alphaproteobacteria</taxon>
        <taxon>Sphingomonadales</taxon>
        <taxon>Sphingomonadaceae</taxon>
        <taxon>Sphingomonas</taxon>
    </lineage>
</organism>
<evidence type="ECO:0000256" key="1">
    <source>
        <dbReference type="SAM" id="MobiDB-lite"/>
    </source>
</evidence>
<feature type="transmembrane region" description="Helical" evidence="2">
    <location>
        <begin position="45"/>
        <end position="63"/>
    </location>
</feature>
<keyword evidence="2" id="KW-1133">Transmembrane helix</keyword>
<comment type="caution">
    <text evidence="4">The sequence shown here is derived from an EMBL/GenBank/DDBJ whole genome shotgun (WGS) entry which is preliminary data.</text>
</comment>
<dbReference type="Proteomes" id="UP001404104">
    <property type="component" value="Unassembled WGS sequence"/>
</dbReference>
<evidence type="ECO:0000313" key="4">
    <source>
        <dbReference type="EMBL" id="MEN2787831.1"/>
    </source>
</evidence>
<dbReference type="InterPro" id="IPR007844">
    <property type="entry name" value="AsmA"/>
</dbReference>
<reference evidence="4 5" key="1">
    <citation type="submission" date="2024-05" db="EMBL/GenBank/DDBJ databases">
        <authorList>
            <person name="Liu Q."/>
            <person name="Xin Y.-H."/>
        </authorList>
    </citation>
    <scope>NUCLEOTIDE SEQUENCE [LARGE SCALE GENOMIC DNA]</scope>
    <source>
        <strain evidence="4 5">CGMCC 1.15349</strain>
    </source>
</reference>
<proteinExistence type="predicted"/>
<feature type="domain" description="AsmA" evidence="3">
    <location>
        <begin position="320"/>
        <end position="546"/>
    </location>
</feature>
<evidence type="ECO:0000256" key="2">
    <source>
        <dbReference type="SAM" id="Phobius"/>
    </source>
</evidence>
<feature type="region of interest" description="Disordered" evidence="1">
    <location>
        <begin position="681"/>
        <end position="724"/>
    </location>
</feature>
<evidence type="ECO:0000313" key="5">
    <source>
        <dbReference type="Proteomes" id="UP001404104"/>
    </source>
</evidence>
<evidence type="ECO:0000259" key="3">
    <source>
        <dbReference type="Pfam" id="PF05170"/>
    </source>
</evidence>